<dbReference type="InterPro" id="IPR046146">
    <property type="entry name" value="DUF6148"/>
</dbReference>
<sequence>MSIWTREELLQLLSLWKAAYKAASSGQSYTIDGRTLTRQNVAEIRAQLSYLERQLAALSGKASSLQRIICRTVRK</sequence>
<organism evidence="1">
    <name type="scientific">uncultured Desulfovibrio sp</name>
    <dbReference type="NCBI Taxonomy" id="167968"/>
    <lineage>
        <taxon>Bacteria</taxon>
        <taxon>Pseudomonadati</taxon>
        <taxon>Thermodesulfobacteriota</taxon>
        <taxon>Desulfovibrionia</taxon>
        <taxon>Desulfovibrionales</taxon>
        <taxon>Desulfovibrionaceae</taxon>
        <taxon>Desulfovibrio</taxon>
        <taxon>environmental samples</taxon>
    </lineage>
</organism>
<dbReference type="EMBL" id="FLUP01000001">
    <property type="protein sequence ID" value="SBV91497.1"/>
    <property type="molecule type" value="Genomic_DNA"/>
</dbReference>
<dbReference type="Pfam" id="PF19645">
    <property type="entry name" value="DUF6148"/>
    <property type="match status" value="1"/>
</dbReference>
<reference evidence="1" key="1">
    <citation type="submission" date="2016-04" db="EMBL/GenBank/DDBJ databases">
        <authorList>
            <person name="Evans L.H."/>
            <person name="Alamgir A."/>
            <person name="Owens N."/>
            <person name="Weber N.D."/>
            <person name="Virtaneva K."/>
            <person name="Barbian K."/>
            <person name="Babar A."/>
            <person name="Rosenke K."/>
        </authorList>
    </citation>
    <scope>NUCLEOTIDE SEQUENCE</scope>
    <source>
        <strain evidence="1">92-2</strain>
    </source>
</reference>
<evidence type="ECO:0000313" key="1">
    <source>
        <dbReference type="EMBL" id="SBV91497.1"/>
    </source>
</evidence>
<name>A0A212IWD8_9BACT</name>
<proteinExistence type="predicted"/>
<accession>A0A212IWD8</accession>
<gene>
    <name evidence="1" type="ORF">KM92DES2_10141</name>
</gene>
<dbReference type="AlphaFoldDB" id="A0A212IWD8"/>
<protein>
    <submittedName>
        <fullName evidence="1">Uncharacterized protein</fullName>
    </submittedName>
</protein>
<dbReference type="RefSeq" id="WP_296934880.1">
    <property type="nucleotide sequence ID" value="NZ_LT598928.1"/>
</dbReference>